<dbReference type="Gene3D" id="4.10.1000.10">
    <property type="entry name" value="Zinc finger, CCCH-type"/>
    <property type="match status" value="1"/>
</dbReference>
<evidence type="ECO:0000313" key="5">
    <source>
        <dbReference type="Proteomes" id="UP001480595"/>
    </source>
</evidence>
<dbReference type="GeneID" id="92087027"/>
<comment type="caution">
    <text evidence="4">The sequence shown here is derived from an EMBL/GenBank/DDBJ whole genome shotgun (WGS) entry which is preliminary data.</text>
</comment>
<gene>
    <name evidence="4" type="ORF">PG994_002555</name>
</gene>
<organism evidence="4 5">
    <name type="scientific">Apiospora phragmitis</name>
    <dbReference type="NCBI Taxonomy" id="2905665"/>
    <lineage>
        <taxon>Eukaryota</taxon>
        <taxon>Fungi</taxon>
        <taxon>Dikarya</taxon>
        <taxon>Ascomycota</taxon>
        <taxon>Pezizomycotina</taxon>
        <taxon>Sordariomycetes</taxon>
        <taxon>Xylariomycetidae</taxon>
        <taxon>Amphisphaeriales</taxon>
        <taxon>Apiosporaceae</taxon>
        <taxon>Apiospora</taxon>
    </lineage>
</organism>
<dbReference type="RefSeq" id="XP_066719819.1">
    <property type="nucleotide sequence ID" value="XM_066853964.1"/>
</dbReference>
<accession>A0ABR1W5F8</accession>
<keyword evidence="5" id="KW-1185">Reference proteome</keyword>
<reference evidence="4 5" key="1">
    <citation type="submission" date="2023-01" db="EMBL/GenBank/DDBJ databases">
        <title>Analysis of 21 Apiospora genomes using comparative genomics revels a genus with tremendous synthesis potential of carbohydrate active enzymes and secondary metabolites.</title>
        <authorList>
            <person name="Sorensen T."/>
        </authorList>
    </citation>
    <scope>NUCLEOTIDE SEQUENCE [LARGE SCALE GENOMIC DNA]</scope>
    <source>
        <strain evidence="4 5">CBS 135458</strain>
    </source>
</reference>
<keyword evidence="1" id="KW-0863">Zinc-finger</keyword>
<feature type="region of interest" description="Disordered" evidence="2">
    <location>
        <begin position="118"/>
        <end position="137"/>
    </location>
</feature>
<dbReference type="PROSITE" id="PS50103">
    <property type="entry name" value="ZF_C3H1"/>
    <property type="match status" value="1"/>
</dbReference>
<feature type="domain" description="C3H1-type" evidence="3">
    <location>
        <begin position="82"/>
        <end position="110"/>
    </location>
</feature>
<evidence type="ECO:0000313" key="4">
    <source>
        <dbReference type="EMBL" id="KAK8078748.1"/>
    </source>
</evidence>
<feature type="zinc finger region" description="C3H1-type" evidence="1">
    <location>
        <begin position="82"/>
        <end position="110"/>
    </location>
</feature>
<evidence type="ECO:0000256" key="1">
    <source>
        <dbReference type="PROSITE-ProRule" id="PRU00723"/>
    </source>
</evidence>
<sequence length="137" mass="15482">MTVNDRSSKGPKKSGSLNLGAFAPTDTWRDNNGGTSPPDGDTWSDSRRSNIVCPWFLTPGYRCREQEKGQCAWIHEDIPDGNKDPLICSFWAENRCIKSDSDCRFAHYWAQHRQIAPVPGSKHKKGPKRSFSVDEAW</sequence>
<name>A0ABR1W5F8_9PEZI</name>
<evidence type="ECO:0000256" key="2">
    <source>
        <dbReference type="SAM" id="MobiDB-lite"/>
    </source>
</evidence>
<keyword evidence="1" id="KW-0862">Zinc</keyword>
<dbReference type="Proteomes" id="UP001480595">
    <property type="component" value="Unassembled WGS sequence"/>
</dbReference>
<dbReference type="EMBL" id="JAQQWL010000003">
    <property type="protein sequence ID" value="KAK8078748.1"/>
    <property type="molecule type" value="Genomic_DNA"/>
</dbReference>
<feature type="region of interest" description="Disordered" evidence="2">
    <location>
        <begin position="1"/>
        <end position="46"/>
    </location>
</feature>
<dbReference type="InterPro" id="IPR000571">
    <property type="entry name" value="Znf_CCCH"/>
</dbReference>
<keyword evidence="1" id="KW-0479">Metal-binding</keyword>
<protein>
    <recommendedName>
        <fullName evidence="3">C3H1-type domain-containing protein</fullName>
    </recommendedName>
</protein>
<proteinExistence type="predicted"/>
<evidence type="ECO:0000259" key="3">
    <source>
        <dbReference type="PROSITE" id="PS50103"/>
    </source>
</evidence>